<evidence type="ECO:0000256" key="9">
    <source>
        <dbReference type="ARBA" id="ARBA00022964"/>
    </source>
</evidence>
<dbReference type="InterPro" id="IPR024366">
    <property type="entry name" value="FTO_C"/>
</dbReference>
<dbReference type="GO" id="GO:0040014">
    <property type="term" value="P:regulation of multicellular organism growth"/>
    <property type="evidence" value="ECO:0007669"/>
    <property type="project" value="InterPro"/>
</dbReference>
<dbReference type="EMBL" id="SCEB01000242">
    <property type="protein sequence ID" value="RXN00103.1"/>
    <property type="molecule type" value="Genomic_DNA"/>
</dbReference>
<protein>
    <recommendedName>
        <fullName evidence="6">Alpha-ketoglutarate-dependent dioxygenase FTO</fullName>
        <ecNumber evidence="5">1.14.11.53</ecNumber>
    </recommendedName>
    <alternativeName>
        <fullName evidence="13">U6 small nuclear RNA (2'-O-methyladenosine-N(6)-)-demethylase FTO</fullName>
    </alternativeName>
    <alternativeName>
        <fullName evidence="14">U6 small nuclear RNA N(6)-methyladenosine-demethylase FTO</fullName>
    </alternativeName>
    <alternativeName>
        <fullName evidence="16">mRNA (2'-O-methyladenosine-N(6)-)-demethylase FTO</fullName>
    </alternativeName>
    <alternativeName>
        <fullName evidence="17">mRNA N(6)-methyladenosine demethylase FTO</fullName>
    </alternativeName>
    <alternativeName>
        <fullName evidence="15">tRNA N1-methyl adenine demethylase FTO</fullName>
    </alternativeName>
</protein>
<sequence length="530" mass="60551">MKRSENSDNDKEVKKQKLLQQLGGQQIPYLTPADEGFQELWKTKYSKLALREAHSTPPELHGPVQTALSTLLERGCLFRDLVQMKGKDMFTPVSRVLIGAPGHTYKYLNTRLFTIPWPTSGAGVRYCDDEVARACQAVKDLNDYLCVEAERCLTRREGAQSTAETTASVTREKEREANNRTVFNVTLLNYMDPAGMSYLKEEPYFGMGRMAVSWHHDENLVDHSPVAVYSYSYKDAESCSTEGDEKPVSGRDCTMWHVALKVAWDVHTAGLALPLHSGDCYFMLVLICSQCSAGTLEYIFGRCQVALNNLHKDPSSERPSLVSLETSVLKQAEEIHNEVEFEWLRQYWFQGRRYAKISDWWCKPMERLEECWREMELMTWLVLCAVEGEECPAADRHEAVQGLLPVLEERNQLRQHWRARTEESVNDPSVWVPSFGKAVFSIDGTTHLEYRTDPWRRNFVVPDSGALRLAQEAELEASDEECQSRLAKTLPADEEPICHPYWSEHNASMPLPFDLQDTLFHLEDILNLAG</sequence>
<evidence type="ECO:0000256" key="11">
    <source>
        <dbReference type="ARBA" id="ARBA00023004"/>
    </source>
</evidence>
<organism evidence="25 26">
    <name type="scientific">Acipenser ruthenus</name>
    <name type="common">Sterlet sturgeon</name>
    <dbReference type="NCBI Taxonomy" id="7906"/>
    <lineage>
        <taxon>Eukaryota</taxon>
        <taxon>Metazoa</taxon>
        <taxon>Chordata</taxon>
        <taxon>Craniata</taxon>
        <taxon>Vertebrata</taxon>
        <taxon>Euteleostomi</taxon>
        <taxon>Actinopterygii</taxon>
        <taxon>Chondrostei</taxon>
        <taxon>Acipenseriformes</taxon>
        <taxon>Acipenseridae</taxon>
        <taxon>Acipenser</taxon>
    </lineage>
</organism>
<dbReference type="InterPro" id="IPR037151">
    <property type="entry name" value="AlkB-like_sf"/>
</dbReference>
<evidence type="ECO:0000256" key="13">
    <source>
        <dbReference type="ARBA" id="ARBA00030404"/>
    </source>
</evidence>
<comment type="catalytic activity">
    <reaction evidence="22">
        <text>N(6)-methyladenosine in U6 snRNA + 2-oxoglutarate + O2 = adenosine in U6 snRNA + formaldehyde + succinate + CO2</text>
        <dbReference type="Rhea" id="RHEA:57900"/>
        <dbReference type="Rhea" id="RHEA-COMP:13573"/>
        <dbReference type="Rhea" id="RHEA-COMP:13574"/>
        <dbReference type="ChEBI" id="CHEBI:15379"/>
        <dbReference type="ChEBI" id="CHEBI:16526"/>
        <dbReference type="ChEBI" id="CHEBI:16810"/>
        <dbReference type="ChEBI" id="CHEBI:16842"/>
        <dbReference type="ChEBI" id="CHEBI:30031"/>
        <dbReference type="ChEBI" id="CHEBI:74411"/>
        <dbReference type="ChEBI" id="CHEBI:74449"/>
    </reaction>
</comment>
<evidence type="ECO:0000256" key="7">
    <source>
        <dbReference type="ARBA" id="ARBA00022490"/>
    </source>
</evidence>
<keyword evidence="11" id="KW-0408">Iron</keyword>
<evidence type="ECO:0000256" key="2">
    <source>
        <dbReference type="ARBA" id="ARBA00004324"/>
    </source>
</evidence>
<evidence type="ECO:0000256" key="1">
    <source>
        <dbReference type="ARBA" id="ARBA00001954"/>
    </source>
</evidence>
<keyword evidence="8" id="KW-0479">Metal-binding</keyword>
<evidence type="ECO:0000256" key="23">
    <source>
        <dbReference type="ARBA" id="ARBA00049565"/>
    </source>
</evidence>
<accession>A0A662YUF5</accession>
<feature type="domain" description="Alpha-ketoglutarate-dependent dioxygenase FTO catalytic" evidence="24">
    <location>
        <begin position="34"/>
        <end position="291"/>
    </location>
</feature>
<dbReference type="GO" id="GO:1990931">
    <property type="term" value="F:mRNA N6-methyladenosine dioxygenase activity"/>
    <property type="evidence" value="ECO:0007669"/>
    <property type="project" value="UniProtKB-EC"/>
</dbReference>
<dbReference type="AlphaFoldDB" id="A0A662YUF5"/>
<dbReference type="Pfam" id="PF12934">
    <property type="entry name" value="FTO_CTD"/>
    <property type="match status" value="2"/>
</dbReference>
<keyword evidence="9 25" id="KW-0223">Dioxygenase</keyword>
<comment type="catalytic activity">
    <reaction evidence="23">
        <text>a 5'-end (N(7)-methyl 5'-triphosphoguanosine)-(N(6),2'-O-dimethyladenosine) in mRNA + 2-oxoglutarate + O2 = a 5'-end (N(7)-methyl 5'-triphosphoguanosine)-(2'-O-methyladenosine) in mRNA + formaldehyde + succinate + CO2</text>
        <dbReference type="Rhea" id="RHEA:57896"/>
        <dbReference type="Rhea" id="RHEA-COMP:11518"/>
        <dbReference type="Rhea" id="RHEA-COMP:11519"/>
        <dbReference type="ChEBI" id="CHEBI:15379"/>
        <dbReference type="ChEBI" id="CHEBI:16526"/>
        <dbReference type="ChEBI" id="CHEBI:16810"/>
        <dbReference type="ChEBI" id="CHEBI:16842"/>
        <dbReference type="ChEBI" id="CHEBI:30031"/>
        <dbReference type="ChEBI" id="CHEBI:85958"/>
        <dbReference type="ChEBI" id="CHEBI:85959"/>
    </reaction>
</comment>
<gene>
    <name evidence="25" type="ORF">EOD39_10246</name>
</gene>
<evidence type="ECO:0000256" key="14">
    <source>
        <dbReference type="ARBA" id="ARBA00030546"/>
    </source>
</evidence>
<evidence type="ECO:0000256" key="5">
    <source>
        <dbReference type="ARBA" id="ARBA00012931"/>
    </source>
</evidence>
<dbReference type="GO" id="GO:0016607">
    <property type="term" value="C:nuclear speck"/>
    <property type="evidence" value="ECO:0007669"/>
    <property type="project" value="UniProtKB-SubCell"/>
</dbReference>
<dbReference type="InterPro" id="IPR038413">
    <property type="entry name" value="FTO_C_sf"/>
</dbReference>
<comment type="subcellular location">
    <subcellularLocation>
        <location evidence="3">Cytoplasm</location>
    </subcellularLocation>
    <subcellularLocation>
        <location evidence="2">Nucleus speckle</location>
    </subcellularLocation>
</comment>
<dbReference type="InterPro" id="IPR032868">
    <property type="entry name" value="FTO"/>
</dbReference>
<evidence type="ECO:0000256" key="17">
    <source>
        <dbReference type="ARBA" id="ARBA00032950"/>
    </source>
</evidence>
<keyword evidence="7" id="KW-0963">Cytoplasm</keyword>
<reference evidence="25 26" key="1">
    <citation type="submission" date="2019-01" db="EMBL/GenBank/DDBJ databases">
        <title>Draft Genome and Complete Hox-Cluster Characterization of the Sterlet Sturgeon (Acipenser ruthenus).</title>
        <authorList>
            <person name="Wei Q."/>
        </authorList>
    </citation>
    <scope>NUCLEOTIDE SEQUENCE [LARGE SCALE GENOMIC DNA]</scope>
    <source>
        <strain evidence="25">WHYD16114868_AA</strain>
        <tissue evidence="25">Blood</tissue>
    </source>
</reference>
<dbReference type="GO" id="GO:0035516">
    <property type="term" value="F:broad specificity oxidative DNA demethylase activity"/>
    <property type="evidence" value="ECO:0007669"/>
    <property type="project" value="InterPro"/>
</dbReference>
<dbReference type="PANTHER" id="PTHR31291">
    <property type="entry name" value="ALPHA-KETOGLUTARATE-DEPENDENT DIOXYGENASE FTO"/>
    <property type="match status" value="1"/>
</dbReference>
<keyword evidence="26" id="KW-1185">Reference proteome</keyword>
<evidence type="ECO:0000256" key="20">
    <source>
        <dbReference type="ARBA" id="ARBA00048158"/>
    </source>
</evidence>
<evidence type="ECO:0000256" key="6">
    <source>
        <dbReference type="ARBA" id="ARBA00013477"/>
    </source>
</evidence>
<evidence type="ECO:0000256" key="19">
    <source>
        <dbReference type="ARBA" id="ARBA00047457"/>
    </source>
</evidence>
<comment type="cofactor">
    <cofactor evidence="1">
        <name>Fe(2+)</name>
        <dbReference type="ChEBI" id="CHEBI:29033"/>
    </cofactor>
</comment>
<evidence type="ECO:0000256" key="8">
    <source>
        <dbReference type="ARBA" id="ARBA00022723"/>
    </source>
</evidence>
<proteinExistence type="inferred from homology"/>
<evidence type="ECO:0000256" key="3">
    <source>
        <dbReference type="ARBA" id="ARBA00004496"/>
    </source>
</evidence>
<dbReference type="Pfam" id="PF12933">
    <property type="entry name" value="FTO_NTD"/>
    <property type="match status" value="1"/>
</dbReference>
<dbReference type="FunFam" id="1.20.58.1470:FF:000001">
    <property type="entry name" value="FTO, alpha-ketoglutarate dependent dioxygenase"/>
    <property type="match status" value="1"/>
</dbReference>
<evidence type="ECO:0000259" key="24">
    <source>
        <dbReference type="SMART" id="SM01223"/>
    </source>
</evidence>
<comment type="catalytic activity">
    <reaction evidence="19">
        <text>an N(1)-methyladenosine in tRNA + 2-oxoglutarate + O2 = an adenosine in tRNA + formaldehyde + succinate + CO2</text>
        <dbReference type="Rhea" id="RHEA:54576"/>
        <dbReference type="Rhea" id="RHEA-COMP:10242"/>
        <dbReference type="Rhea" id="RHEA-COMP:12312"/>
        <dbReference type="ChEBI" id="CHEBI:15379"/>
        <dbReference type="ChEBI" id="CHEBI:16526"/>
        <dbReference type="ChEBI" id="CHEBI:16810"/>
        <dbReference type="ChEBI" id="CHEBI:16842"/>
        <dbReference type="ChEBI" id="CHEBI:30031"/>
        <dbReference type="ChEBI" id="CHEBI:74411"/>
        <dbReference type="ChEBI" id="CHEBI:74491"/>
    </reaction>
</comment>
<dbReference type="SMART" id="SM01223">
    <property type="entry name" value="FTO_NTD"/>
    <property type="match status" value="1"/>
</dbReference>
<dbReference type="Gene3D" id="2.60.120.590">
    <property type="entry name" value="Alpha-ketoglutarate-dependent dioxygenase AlkB-like"/>
    <property type="match status" value="1"/>
</dbReference>
<evidence type="ECO:0000256" key="10">
    <source>
        <dbReference type="ARBA" id="ARBA00023002"/>
    </source>
</evidence>
<dbReference type="GO" id="GO:0008198">
    <property type="term" value="F:ferrous iron binding"/>
    <property type="evidence" value="ECO:0007669"/>
    <property type="project" value="TreeGrafter"/>
</dbReference>
<evidence type="ECO:0000256" key="4">
    <source>
        <dbReference type="ARBA" id="ARBA00006264"/>
    </source>
</evidence>
<dbReference type="PANTHER" id="PTHR31291:SF2">
    <property type="entry name" value="ALPHA-KETOGLUTARATE-DEPENDENT DIOXYGENASE FTO"/>
    <property type="match status" value="1"/>
</dbReference>
<dbReference type="GO" id="GO:0042245">
    <property type="term" value="P:RNA repair"/>
    <property type="evidence" value="ECO:0007669"/>
    <property type="project" value="InterPro"/>
</dbReference>
<dbReference type="GO" id="GO:0005737">
    <property type="term" value="C:cytoplasm"/>
    <property type="evidence" value="ECO:0007669"/>
    <property type="project" value="UniProtKB-SubCell"/>
</dbReference>
<dbReference type="Proteomes" id="UP000289886">
    <property type="component" value="Unassembled WGS sequence"/>
</dbReference>
<evidence type="ECO:0000256" key="16">
    <source>
        <dbReference type="ARBA" id="ARBA00032169"/>
    </source>
</evidence>
<dbReference type="Gene3D" id="1.20.58.1470">
    <property type="entry name" value="FTO C-terminal domain"/>
    <property type="match status" value="1"/>
</dbReference>
<evidence type="ECO:0000256" key="22">
    <source>
        <dbReference type="ARBA" id="ARBA00049056"/>
    </source>
</evidence>
<comment type="catalytic activity">
    <reaction evidence="20">
        <text>an N(6)-methyladenosine in mRNA + 2-oxoglutarate + O2 = an adenosine in mRNA + formaldehyde + succinate + CO2</text>
        <dbReference type="Rhea" id="RHEA:49520"/>
        <dbReference type="Rhea" id="RHEA-COMP:12414"/>
        <dbReference type="Rhea" id="RHEA-COMP:12417"/>
        <dbReference type="ChEBI" id="CHEBI:15379"/>
        <dbReference type="ChEBI" id="CHEBI:16526"/>
        <dbReference type="ChEBI" id="CHEBI:16810"/>
        <dbReference type="ChEBI" id="CHEBI:16842"/>
        <dbReference type="ChEBI" id="CHEBI:30031"/>
        <dbReference type="ChEBI" id="CHEBI:74411"/>
        <dbReference type="ChEBI" id="CHEBI:74449"/>
        <dbReference type="EC" id="1.14.11.53"/>
    </reaction>
</comment>
<comment type="caution">
    <text evidence="25">The sequence shown here is derived from an EMBL/GenBank/DDBJ whole genome shotgun (WGS) entry which is preliminary data.</text>
</comment>
<comment type="catalytic activity">
    <reaction evidence="21">
        <text>a 5'-end (N(7)-methyl 5'-triphosphoguanosine)-(N(6),2'-O-dimethyladenosine) in U6 snRNA + 2-oxoglutarate + O2 = a 5'-end (N(7)-methyl 5'-triphosphoguanosine)-(2'-O-methyladenosine) in U6 snRNA + formaldehyde + succinate + CO2</text>
        <dbReference type="Rhea" id="RHEA:57904"/>
        <dbReference type="Rhea" id="RHEA-COMP:15030"/>
        <dbReference type="Rhea" id="RHEA-COMP:15031"/>
        <dbReference type="ChEBI" id="CHEBI:15379"/>
        <dbReference type="ChEBI" id="CHEBI:16526"/>
        <dbReference type="ChEBI" id="CHEBI:16810"/>
        <dbReference type="ChEBI" id="CHEBI:16842"/>
        <dbReference type="ChEBI" id="CHEBI:30031"/>
        <dbReference type="ChEBI" id="CHEBI:85958"/>
        <dbReference type="ChEBI" id="CHEBI:85959"/>
    </reaction>
</comment>
<evidence type="ECO:0000256" key="18">
    <source>
        <dbReference type="ARBA" id="ARBA00046452"/>
    </source>
</evidence>
<evidence type="ECO:0000256" key="21">
    <source>
        <dbReference type="ARBA" id="ARBA00048582"/>
    </source>
</evidence>
<dbReference type="GO" id="GO:0006307">
    <property type="term" value="P:DNA alkylation repair"/>
    <property type="evidence" value="ECO:0007669"/>
    <property type="project" value="InterPro"/>
</dbReference>
<dbReference type="InterPro" id="IPR024367">
    <property type="entry name" value="FTO_cat_dom"/>
</dbReference>
<dbReference type="EC" id="1.14.11.53" evidence="5"/>
<evidence type="ECO:0000313" key="26">
    <source>
        <dbReference type="Proteomes" id="UP000289886"/>
    </source>
</evidence>
<comment type="similarity">
    <text evidence="4">Belongs to the fto family.</text>
</comment>
<evidence type="ECO:0000256" key="12">
    <source>
        <dbReference type="ARBA" id="ARBA00023242"/>
    </source>
</evidence>
<evidence type="ECO:0000256" key="15">
    <source>
        <dbReference type="ARBA" id="ARBA00030557"/>
    </source>
</evidence>
<keyword evidence="10" id="KW-0560">Oxidoreductase</keyword>
<keyword evidence="12" id="KW-0539">Nucleus</keyword>
<name>A0A662YUF5_ACIRT</name>
<comment type="subunit">
    <text evidence="18">Monomer. May also exist as homodimer.</text>
</comment>
<evidence type="ECO:0000313" key="25">
    <source>
        <dbReference type="EMBL" id="RXN00103.1"/>
    </source>
</evidence>